<evidence type="ECO:0000256" key="3">
    <source>
        <dbReference type="ARBA" id="ARBA00007931"/>
    </source>
</evidence>
<dbReference type="PROSITE" id="PS50106">
    <property type="entry name" value="PDZ"/>
    <property type="match status" value="1"/>
</dbReference>
<evidence type="ECO:0000256" key="10">
    <source>
        <dbReference type="ARBA" id="ARBA00023136"/>
    </source>
</evidence>
<evidence type="ECO:0000256" key="7">
    <source>
        <dbReference type="ARBA" id="ARBA00022833"/>
    </source>
</evidence>
<evidence type="ECO:0000256" key="2">
    <source>
        <dbReference type="ARBA" id="ARBA00004141"/>
    </source>
</evidence>
<keyword evidence="6 11" id="KW-0378">Hydrolase</keyword>
<evidence type="ECO:0000256" key="8">
    <source>
        <dbReference type="ARBA" id="ARBA00022989"/>
    </source>
</evidence>
<keyword evidence="11" id="KW-0479">Metal-binding</keyword>
<gene>
    <name evidence="13" type="primary">rseP</name>
    <name evidence="13" type="ORF">ACFO4R_05910</name>
</gene>
<keyword evidence="5 11" id="KW-0812">Transmembrane</keyword>
<dbReference type="RefSeq" id="WP_379788129.1">
    <property type="nucleotide sequence ID" value="NZ_JBHSHL010000021.1"/>
</dbReference>
<organism evidence="13 14">
    <name type="scientific">Filifactor villosus</name>
    <dbReference type="NCBI Taxonomy" id="29374"/>
    <lineage>
        <taxon>Bacteria</taxon>
        <taxon>Bacillati</taxon>
        <taxon>Bacillota</taxon>
        <taxon>Clostridia</taxon>
        <taxon>Peptostreptococcales</taxon>
        <taxon>Filifactoraceae</taxon>
        <taxon>Filifactor</taxon>
    </lineage>
</organism>
<dbReference type="CDD" id="cd06163">
    <property type="entry name" value="S2P-M50_PDZ_RseP-like"/>
    <property type="match status" value="1"/>
</dbReference>
<keyword evidence="4" id="KW-0645">Protease</keyword>
<dbReference type="NCBIfam" id="TIGR00054">
    <property type="entry name" value="RIP metalloprotease RseP"/>
    <property type="match status" value="1"/>
</dbReference>
<comment type="similarity">
    <text evidence="3 11">Belongs to the peptidase M50B family.</text>
</comment>
<name>A0ABV9QLG6_9FIRM</name>
<dbReference type="InterPro" id="IPR036034">
    <property type="entry name" value="PDZ_sf"/>
</dbReference>
<reference evidence="14" key="1">
    <citation type="journal article" date="2019" name="Int. J. Syst. Evol. Microbiol.">
        <title>The Global Catalogue of Microorganisms (GCM) 10K type strain sequencing project: providing services to taxonomists for standard genome sequencing and annotation.</title>
        <authorList>
            <consortium name="The Broad Institute Genomics Platform"/>
            <consortium name="The Broad Institute Genome Sequencing Center for Infectious Disease"/>
            <person name="Wu L."/>
            <person name="Ma J."/>
        </authorList>
    </citation>
    <scope>NUCLEOTIDE SEQUENCE [LARGE SCALE GENOMIC DNA]</scope>
    <source>
        <strain evidence="14">CCUG 46385</strain>
    </source>
</reference>
<keyword evidence="9 11" id="KW-0482">Metalloprotease</keyword>
<dbReference type="InterPro" id="IPR008915">
    <property type="entry name" value="Peptidase_M50"/>
</dbReference>
<dbReference type="SUPFAM" id="SSF50156">
    <property type="entry name" value="PDZ domain-like"/>
    <property type="match status" value="1"/>
</dbReference>
<evidence type="ECO:0000256" key="9">
    <source>
        <dbReference type="ARBA" id="ARBA00023049"/>
    </source>
</evidence>
<dbReference type="EMBL" id="JBHSHL010000021">
    <property type="protein sequence ID" value="MFC4804615.1"/>
    <property type="molecule type" value="Genomic_DNA"/>
</dbReference>
<dbReference type="InterPro" id="IPR004387">
    <property type="entry name" value="Pept_M50_Zn"/>
</dbReference>
<keyword evidence="10 11" id="KW-0472">Membrane</keyword>
<evidence type="ECO:0000313" key="13">
    <source>
        <dbReference type="EMBL" id="MFC4804615.1"/>
    </source>
</evidence>
<evidence type="ECO:0000256" key="4">
    <source>
        <dbReference type="ARBA" id="ARBA00022670"/>
    </source>
</evidence>
<dbReference type="Gene3D" id="2.30.42.10">
    <property type="match status" value="1"/>
</dbReference>
<evidence type="ECO:0000313" key="14">
    <source>
        <dbReference type="Proteomes" id="UP001595916"/>
    </source>
</evidence>
<evidence type="ECO:0000259" key="12">
    <source>
        <dbReference type="PROSITE" id="PS50106"/>
    </source>
</evidence>
<dbReference type="PANTHER" id="PTHR42837">
    <property type="entry name" value="REGULATOR OF SIGMA-E PROTEASE RSEP"/>
    <property type="match status" value="1"/>
</dbReference>
<feature type="transmembrane region" description="Helical" evidence="11">
    <location>
        <begin position="6"/>
        <end position="27"/>
    </location>
</feature>
<evidence type="ECO:0000256" key="5">
    <source>
        <dbReference type="ARBA" id="ARBA00022692"/>
    </source>
</evidence>
<dbReference type="EC" id="3.4.24.-" evidence="11"/>
<evidence type="ECO:0000256" key="6">
    <source>
        <dbReference type="ARBA" id="ARBA00022801"/>
    </source>
</evidence>
<dbReference type="PANTHER" id="PTHR42837:SF2">
    <property type="entry name" value="MEMBRANE METALLOPROTEASE ARASP2, CHLOROPLASTIC-RELATED"/>
    <property type="match status" value="1"/>
</dbReference>
<feature type="domain" description="PDZ" evidence="12">
    <location>
        <begin position="125"/>
        <end position="166"/>
    </location>
</feature>
<comment type="caution">
    <text evidence="13">The sequence shown here is derived from an EMBL/GenBank/DDBJ whole genome shotgun (WGS) entry which is preliminary data.</text>
</comment>
<dbReference type="InterPro" id="IPR001478">
    <property type="entry name" value="PDZ"/>
</dbReference>
<keyword evidence="7 11" id="KW-0862">Zinc</keyword>
<sequence length="342" mass="37717">MSITNIIAAMLVFGGLVFFHELGHFIVAKKNKVRVYEFAVGMGPSLYKKMYHDTKYSLNLIPMGGYVRMSPLEDEEETCPEEDFLNKKPLQKIAVALAGPAMNILLALLLFILWAGILGTPVNRINEVIDGYPAQAAGLKSGDTIVEVNSVEVGSWQEVITQISKSETGTPIEFKVISKGEEQEKILLIEPIEKDGRVLIGITPAVTRNFSKAVSNGFELTWRVSGEMLLFVKKLFSGRAGTQELSGPIGIVRIVSDSAKEGAAELLFVAGVISLNLAIINLLPIPALDGSRIIFSLVELLRRGKRIPVEWENRINMAGFVFLMGLMIFLTYKDAMRLMIRS</sequence>
<dbReference type="SMART" id="SM00228">
    <property type="entry name" value="PDZ"/>
    <property type="match status" value="1"/>
</dbReference>
<keyword evidence="8 11" id="KW-1133">Transmembrane helix</keyword>
<dbReference type="InterPro" id="IPR041489">
    <property type="entry name" value="PDZ_6"/>
</dbReference>
<comment type="cofactor">
    <cofactor evidence="1 11">
        <name>Zn(2+)</name>
        <dbReference type="ChEBI" id="CHEBI:29105"/>
    </cofactor>
</comment>
<feature type="transmembrane region" description="Helical" evidence="11">
    <location>
        <begin position="93"/>
        <end position="117"/>
    </location>
</feature>
<keyword evidence="14" id="KW-1185">Reference proteome</keyword>
<accession>A0ABV9QLG6</accession>
<dbReference type="Pfam" id="PF02163">
    <property type="entry name" value="Peptidase_M50"/>
    <property type="match status" value="1"/>
</dbReference>
<evidence type="ECO:0000256" key="11">
    <source>
        <dbReference type="RuleBase" id="RU362031"/>
    </source>
</evidence>
<feature type="transmembrane region" description="Helical" evidence="11">
    <location>
        <begin position="315"/>
        <end position="332"/>
    </location>
</feature>
<comment type="subcellular location">
    <subcellularLocation>
        <location evidence="2">Membrane</location>
        <topology evidence="2">Multi-pass membrane protein</topology>
    </subcellularLocation>
</comment>
<protein>
    <recommendedName>
        <fullName evidence="11">Zinc metalloprotease</fullName>
        <ecNumber evidence="11">3.4.24.-</ecNumber>
    </recommendedName>
</protein>
<proteinExistence type="inferred from homology"/>
<dbReference type="Pfam" id="PF17820">
    <property type="entry name" value="PDZ_6"/>
    <property type="match status" value="1"/>
</dbReference>
<dbReference type="CDD" id="cd23081">
    <property type="entry name" value="cpPDZ_EcRseP-like"/>
    <property type="match status" value="1"/>
</dbReference>
<evidence type="ECO:0000256" key="1">
    <source>
        <dbReference type="ARBA" id="ARBA00001947"/>
    </source>
</evidence>
<dbReference type="Proteomes" id="UP001595916">
    <property type="component" value="Unassembled WGS sequence"/>
</dbReference>
<dbReference type="GO" id="GO:0008237">
    <property type="term" value="F:metallopeptidase activity"/>
    <property type="evidence" value="ECO:0007669"/>
    <property type="project" value="UniProtKB-KW"/>
</dbReference>